<comment type="caution">
    <text evidence="3">The sequence shown here is derived from an EMBL/GenBank/DDBJ whole genome shotgun (WGS) entry which is preliminary data.</text>
</comment>
<feature type="domain" description="MobA-like NTP transferase" evidence="2">
    <location>
        <begin position="37"/>
        <end position="191"/>
    </location>
</feature>
<dbReference type="InterPro" id="IPR025877">
    <property type="entry name" value="MobA-like_NTP_Trfase"/>
</dbReference>
<dbReference type="InterPro" id="IPR029044">
    <property type="entry name" value="Nucleotide-diphossugar_trans"/>
</dbReference>
<dbReference type="EMBL" id="RBKV01000001">
    <property type="protein sequence ID" value="RKR96091.1"/>
    <property type="molecule type" value="Genomic_DNA"/>
</dbReference>
<accession>A0A495K4H0</accession>
<reference evidence="3 4" key="1">
    <citation type="submission" date="2018-10" db="EMBL/GenBank/DDBJ databases">
        <title>Sequencing the genomes of 1000 actinobacteria strains.</title>
        <authorList>
            <person name="Klenk H.-P."/>
        </authorList>
    </citation>
    <scope>NUCLEOTIDE SEQUENCE [LARGE SCALE GENOMIC DNA]</scope>
    <source>
        <strain evidence="3 4">DSM 44343</strain>
    </source>
</reference>
<dbReference type="Pfam" id="PF12804">
    <property type="entry name" value="NTP_transf_3"/>
    <property type="match status" value="1"/>
</dbReference>
<evidence type="ECO:0000259" key="2">
    <source>
        <dbReference type="Pfam" id="PF12804"/>
    </source>
</evidence>
<dbReference type="Gene3D" id="3.90.550.10">
    <property type="entry name" value="Spore Coat Polysaccharide Biosynthesis Protein SpsA, Chain A"/>
    <property type="match status" value="1"/>
</dbReference>
<dbReference type="SUPFAM" id="SSF53448">
    <property type="entry name" value="Nucleotide-diphospho-sugar transferases"/>
    <property type="match status" value="1"/>
</dbReference>
<dbReference type="Proteomes" id="UP000274762">
    <property type="component" value="Unassembled WGS sequence"/>
</dbReference>
<dbReference type="PANTHER" id="PTHR43777:SF1">
    <property type="entry name" value="MOLYBDENUM COFACTOR CYTIDYLYLTRANSFERASE"/>
    <property type="match status" value="1"/>
</dbReference>
<proteinExistence type="predicted"/>
<evidence type="ECO:0000313" key="3">
    <source>
        <dbReference type="EMBL" id="RKR96091.1"/>
    </source>
</evidence>
<dbReference type="PANTHER" id="PTHR43777">
    <property type="entry name" value="MOLYBDENUM COFACTOR CYTIDYLYLTRANSFERASE"/>
    <property type="match status" value="1"/>
</dbReference>
<name>A0A495K4H0_WILMA</name>
<protein>
    <submittedName>
        <fullName evidence="3">Nicotine blue oxidoreductase</fullName>
    </submittedName>
</protein>
<evidence type="ECO:0000313" key="4">
    <source>
        <dbReference type="Proteomes" id="UP000274762"/>
    </source>
</evidence>
<dbReference type="AlphaFoldDB" id="A0A495K4H0"/>
<gene>
    <name evidence="3" type="ORF">DFJ75_2930</name>
</gene>
<organism evidence="3 4">
    <name type="scientific">Williamsia marianensis</name>
    <dbReference type="NCBI Taxonomy" id="85044"/>
    <lineage>
        <taxon>Bacteria</taxon>
        <taxon>Bacillati</taxon>
        <taxon>Actinomycetota</taxon>
        <taxon>Actinomycetes</taxon>
        <taxon>Mycobacteriales</taxon>
        <taxon>Nocardiaceae</taxon>
        <taxon>Williamsia</taxon>
    </lineage>
</organism>
<evidence type="ECO:0000256" key="1">
    <source>
        <dbReference type="SAM" id="MobiDB-lite"/>
    </source>
</evidence>
<feature type="region of interest" description="Disordered" evidence="1">
    <location>
        <begin position="1"/>
        <end position="29"/>
    </location>
</feature>
<sequence length="214" mass="21493">MERTAGETATGDAGDRAAPSSASAGPGGMPEHGTVVGILLAAGAGTRYGMPKILAHQGDWLRAGVDALGGGGCAQVLVTIGAAAPEMPGGARAVQVPDWRRGLSESVRTALLEAADVPDLVGVVLHVVDIPDVTGEQVRRLLGACGPRPGRLGRAGFAGSAGHPVYLGADHLDGVLESLSGDRGAGPYLAARTDVIEVDCTDLGTGLDHDRPDV</sequence>
<dbReference type="GO" id="GO:0016779">
    <property type="term" value="F:nucleotidyltransferase activity"/>
    <property type="evidence" value="ECO:0007669"/>
    <property type="project" value="UniProtKB-ARBA"/>
</dbReference>